<dbReference type="InterPro" id="IPR035956">
    <property type="entry name" value="RimP_N_sf"/>
</dbReference>
<comment type="function">
    <text evidence="3">Required for maturation of 30S ribosomal subunits.</text>
</comment>
<dbReference type="InterPro" id="IPR028989">
    <property type="entry name" value="RimP_N"/>
</dbReference>
<comment type="caution">
    <text evidence="7">The sequence shown here is derived from an EMBL/GenBank/DDBJ whole genome shotgun (WGS) entry which is preliminary data.</text>
</comment>
<evidence type="ECO:0000256" key="2">
    <source>
        <dbReference type="ARBA" id="ARBA00022517"/>
    </source>
</evidence>
<dbReference type="GO" id="GO:0005829">
    <property type="term" value="C:cytosol"/>
    <property type="evidence" value="ECO:0007669"/>
    <property type="project" value="TreeGrafter"/>
</dbReference>
<evidence type="ECO:0000313" key="8">
    <source>
        <dbReference type="Proteomes" id="UP000265614"/>
    </source>
</evidence>
<dbReference type="CDD" id="cd01734">
    <property type="entry name" value="YlxS_C"/>
    <property type="match status" value="1"/>
</dbReference>
<evidence type="ECO:0000259" key="6">
    <source>
        <dbReference type="Pfam" id="PF17384"/>
    </source>
</evidence>
<feature type="domain" description="Ribosome maturation factor RimP N-terminal" evidence="5">
    <location>
        <begin position="13"/>
        <end position="89"/>
    </location>
</feature>
<gene>
    <name evidence="3 7" type="primary">rimP</name>
    <name evidence="7" type="ORF">D5H78_09835</name>
</gene>
<evidence type="ECO:0000313" key="7">
    <source>
        <dbReference type="EMBL" id="RJK96497.1"/>
    </source>
</evidence>
<comment type="similarity">
    <text evidence="3">Belongs to the RimP family.</text>
</comment>
<protein>
    <recommendedName>
        <fullName evidence="3">Ribosome maturation factor RimP</fullName>
    </recommendedName>
</protein>
<sequence>MPRGARTDDLRDLLEPVVAGSGLDLEELAVTPAGKRRVVRVVVDQDGGVSLDTVAEVSQRLSAALDAPEADRALGGAPYVLEVTSPGVDRPLTEARHWRRARTRLVVADLVEGGEVTGRVLAADDEGVDLEVDGEPRRYALADLRRGRVQVEFSRPGAGDEDEVDGLDGLGGALDGAAQDGTEG</sequence>
<dbReference type="HAMAP" id="MF_01077">
    <property type="entry name" value="RimP"/>
    <property type="match status" value="1"/>
</dbReference>
<reference evidence="7 8" key="1">
    <citation type="submission" date="2018-09" db="EMBL/GenBank/DDBJ databases">
        <title>YIM 75000 draft genome.</title>
        <authorList>
            <person name="Tang S."/>
            <person name="Feng Y."/>
        </authorList>
    </citation>
    <scope>NUCLEOTIDE SEQUENCE [LARGE SCALE GENOMIC DNA]</scope>
    <source>
        <strain evidence="7 8">YIM 75000</strain>
    </source>
</reference>
<dbReference type="NCBIfam" id="NF000930">
    <property type="entry name" value="PRK00092.2-2"/>
    <property type="match status" value="1"/>
</dbReference>
<dbReference type="InterPro" id="IPR028998">
    <property type="entry name" value="RimP_C"/>
</dbReference>
<proteinExistence type="inferred from homology"/>
<keyword evidence="2 3" id="KW-0690">Ribosome biogenesis</keyword>
<evidence type="ECO:0000259" key="5">
    <source>
        <dbReference type="Pfam" id="PF02576"/>
    </source>
</evidence>
<dbReference type="EMBL" id="QZEZ01000003">
    <property type="protein sequence ID" value="RJK96497.1"/>
    <property type="molecule type" value="Genomic_DNA"/>
</dbReference>
<dbReference type="Gene3D" id="3.30.300.70">
    <property type="entry name" value="RimP-like superfamily, N-terminal"/>
    <property type="match status" value="1"/>
</dbReference>
<organism evidence="7 8">
    <name type="scientific">Vallicoccus soli</name>
    <dbReference type="NCBI Taxonomy" id="2339232"/>
    <lineage>
        <taxon>Bacteria</taxon>
        <taxon>Bacillati</taxon>
        <taxon>Actinomycetota</taxon>
        <taxon>Actinomycetes</taxon>
        <taxon>Motilibacterales</taxon>
        <taxon>Vallicoccaceae</taxon>
        <taxon>Vallicoccus</taxon>
    </lineage>
</organism>
<feature type="domain" description="Ribosome maturation factor RimP C-terminal" evidence="6">
    <location>
        <begin position="92"/>
        <end position="153"/>
    </location>
</feature>
<dbReference type="SUPFAM" id="SSF75420">
    <property type="entry name" value="YhbC-like, N-terminal domain"/>
    <property type="match status" value="1"/>
</dbReference>
<keyword evidence="1 3" id="KW-0963">Cytoplasm</keyword>
<dbReference type="RefSeq" id="WP_119950254.1">
    <property type="nucleotide sequence ID" value="NZ_QZEZ01000003.1"/>
</dbReference>
<dbReference type="AlphaFoldDB" id="A0A3A3Z1T2"/>
<dbReference type="PANTHER" id="PTHR33867:SF1">
    <property type="entry name" value="RIBOSOME MATURATION FACTOR RIMP"/>
    <property type="match status" value="1"/>
</dbReference>
<feature type="region of interest" description="Disordered" evidence="4">
    <location>
        <begin position="154"/>
        <end position="184"/>
    </location>
</feature>
<evidence type="ECO:0000256" key="3">
    <source>
        <dbReference type="HAMAP-Rule" id="MF_01077"/>
    </source>
</evidence>
<dbReference type="Pfam" id="PF17384">
    <property type="entry name" value="DUF150_C"/>
    <property type="match status" value="1"/>
</dbReference>
<accession>A0A3A3Z1T2</accession>
<evidence type="ECO:0000256" key="1">
    <source>
        <dbReference type="ARBA" id="ARBA00022490"/>
    </source>
</evidence>
<keyword evidence="8" id="KW-1185">Reference proteome</keyword>
<dbReference type="Proteomes" id="UP000265614">
    <property type="component" value="Unassembled WGS sequence"/>
</dbReference>
<dbReference type="GO" id="GO:0000028">
    <property type="term" value="P:ribosomal small subunit assembly"/>
    <property type="evidence" value="ECO:0007669"/>
    <property type="project" value="TreeGrafter"/>
</dbReference>
<dbReference type="Pfam" id="PF02576">
    <property type="entry name" value="RimP_N"/>
    <property type="match status" value="1"/>
</dbReference>
<dbReference type="PANTHER" id="PTHR33867">
    <property type="entry name" value="RIBOSOME MATURATION FACTOR RIMP"/>
    <property type="match status" value="1"/>
</dbReference>
<name>A0A3A3Z1T2_9ACTN</name>
<dbReference type="GO" id="GO:0006412">
    <property type="term" value="P:translation"/>
    <property type="evidence" value="ECO:0007669"/>
    <property type="project" value="TreeGrafter"/>
</dbReference>
<dbReference type="OrthoDB" id="9805006at2"/>
<dbReference type="InterPro" id="IPR003728">
    <property type="entry name" value="Ribosome_maturation_RimP"/>
</dbReference>
<comment type="subcellular location">
    <subcellularLocation>
        <location evidence="3">Cytoplasm</location>
    </subcellularLocation>
</comment>
<feature type="compositionally biased region" description="Low complexity" evidence="4">
    <location>
        <begin position="175"/>
        <end position="184"/>
    </location>
</feature>
<evidence type="ECO:0000256" key="4">
    <source>
        <dbReference type="SAM" id="MobiDB-lite"/>
    </source>
</evidence>